<comment type="caution">
    <text evidence="1">The sequence shown here is derived from an EMBL/GenBank/DDBJ whole genome shotgun (WGS) entry which is preliminary data.</text>
</comment>
<keyword evidence="2" id="KW-1185">Reference proteome</keyword>
<accession>A0ABU6QEV7</accession>
<name>A0ABU6QEV7_9FABA</name>
<proteinExistence type="predicted"/>
<organism evidence="1 2">
    <name type="scientific">Stylosanthes scabra</name>
    <dbReference type="NCBI Taxonomy" id="79078"/>
    <lineage>
        <taxon>Eukaryota</taxon>
        <taxon>Viridiplantae</taxon>
        <taxon>Streptophyta</taxon>
        <taxon>Embryophyta</taxon>
        <taxon>Tracheophyta</taxon>
        <taxon>Spermatophyta</taxon>
        <taxon>Magnoliopsida</taxon>
        <taxon>eudicotyledons</taxon>
        <taxon>Gunneridae</taxon>
        <taxon>Pentapetalae</taxon>
        <taxon>rosids</taxon>
        <taxon>fabids</taxon>
        <taxon>Fabales</taxon>
        <taxon>Fabaceae</taxon>
        <taxon>Papilionoideae</taxon>
        <taxon>50 kb inversion clade</taxon>
        <taxon>dalbergioids sensu lato</taxon>
        <taxon>Dalbergieae</taxon>
        <taxon>Pterocarpus clade</taxon>
        <taxon>Stylosanthes</taxon>
    </lineage>
</organism>
<feature type="non-terminal residue" evidence="1">
    <location>
        <position position="1"/>
    </location>
</feature>
<evidence type="ECO:0000313" key="1">
    <source>
        <dbReference type="EMBL" id="MED6110461.1"/>
    </source>
</evidence>
<reference evidence="1 2" key="1">
    <citation type="journal article" date="2023" name="Plants (Basel)">
        <title>Bridging the Gap: Combining Genomics and Transcriptomics Approaches to Understand Stylosanthes scabra, an Orphan Legume from the Brazilian Caatinga.</title>
        <authorList>
            <person name="Ferreira-Neto J.R.C."/>
            <person name="da Silva M.D."/>
            <person name="Binneck E."/>
            <person name="de Melo N.F."/>
            <person name="da Silva R.H."/>
            <person name="de Melo A.L.T.M."/>
            <person name="Pandolfi V."/>
            <person name="Bustamante F.O."/>
            <person name="Brasileiro-Vidal A.C."/>
            <person name="Benko-Iseppon A.M."/>
        </authorList>
    </citation>
    <scope>NUCLEOTIDE SEQUENCE [LARGE SCALE GENOMIC DNA]</scope>
    <source>
        <tissue evidence="1">Leaves</tissue>
    </source>
</reference>
<gene>
    <name evidence="1" type="ORF">PIB30_043063</name>
</gene>
<protein>
    <submittedName>
        <fullName evidence="1">Uncharacterized protein</fullName>
    </submittedName>
</protein>
<dbReference type="Proteomes" id="UP001341840">
    <property type="component" value="Unassembled WGS sequence"/>
</dbReference>
<sequence>RIRILLVLLGSRNQRLLFSNCTVKSPFVVQENSPSGFCLNDYSPSPSPKPSTKANPFLDEINKALGDQIETLNFPHNERDFIQENVSNTPNVPIQPTSIKGIKIDPRIQFQEKLEEAKAESVEKAIKSMKPLPSIPIIEIDSNDSYFDDLLKVIFYTKARSEHGVSNSKNKFVQQEK</sequence>
<evidence type="ECO:0000313" key="2">
    <source>
        <dbReference type="Proteomes" id="UP001341840"/>
    </source>
</evidence>
<dbReference type="EMBL" id="JASCZI010000249">
    <property type="protein sequence ID" value="MED6110461.1"/>
    <property type="molecule type" value="Genomic_DNA"/>
</dbReference>